<comment type="caution">
    <text evidence="2">The sequence shown here is derived from an EMBL/GenBank/DDBJ whole genome shotgun (WGS) entry which is preliminary data.</text>
</comment>
<dbReference type="EMBL" id="JACIDB010000004">
    <property type="protein sequence ID" value="MBB3876083.1"/>
    <property type="molecule type" value="Genomic_DNA"/>
</dbReference>
<feature type="compositionally biased region" description="Polar residues" evidence="1">
    <location>
        <begin position="23"/>
        <end position="33"/>
    </location>
</feature>
<name>A0AAW3TSC2_9SPHN</name>
<accession>A0AAW3TSC2</accession>
<dbReference type="RefSeq" id="WP_147035219.1">
    <property type="nucleotide sequence ID" value="NZ_JACIDB010000004.1"/>
</dbReference>
<evidence type="ECO:0000313" key="3">
    <source>
        <dbReference type="Proteomes" id="UP000528945"/>
    </source>
</evidence>
<gene>
    <name evidence="2" type="ORF">GGR47_002329</name>
</gene>
<keyword evidence="3" id="KW-1185">Reference proteome</keyword>
<evidence type="ECO:0008006" key="4">
    <source>
        <dbReference type="Google" id="ProtNLM"/>
    </source>
</evidence>
<dbReference type="AlphaFoldDB" id="A0AAW3TSC2"/>
<reference evidence="2 3" key="1">
    <citation type="submission" date="2020-08" db="EMBL/GenBank/DDBJ databases">
        <title>Genomic Encyclopedia of Type Strains, Phase IV (KMG-IV): sequencing the most valuable type-strain genomes for metagenomic binning, comparative biology and taxonomic classification.</title>
        <authorList>
            <person name="Goeker M."/>
        </authorList>
    </citation>
    <scope>NUCLEOTIDE SEQUENCE [LARGE SCALE GENOMIC DNA]</scope>
    <source>
        <strain evidence="2 3">DSM 15581</strain>
    </source>
</reference>
<protein>
    <recommendedName>
        <fullName evidence="4">Secreted protein</fullName>
    </recommendedName>
</protein>
<evidence type="ECO:0000313" key="2">
    <source>
        <dbReference type="EMBL" id="MBB3876083.1"/>
    </source>
</evidence>
<dbReference type="PROSITE" id="PS51257">
    <property type="entry name" value="PROKAR_LIPOPROTEIN"/>
    <property type="match status" value="1"/>
</dbReference>
<organism evidence="2 3">
    <name type="scientific">Sphingomonas aquatilis</name>
    <dbReference type="NCBI Taxonomy" id="93063"/>
    <lineage>
        <taxon>Bacteria</taxon>
        <taxon>Pseudomonadati</taxon>
        <taxon>Pseudomonadota</taxon>
        <taxon>Alphaproteobacteria</taxon>
        <taxon>Sphingomonadales</taxon>
        <taxon>Sphingomonadaceae</taxon>
        <taxon>Sphingomonas</taxon>
    </lineage>
</organism>
<proteinExistence type="predicted"/>
<feature type="region of interest" description="Disordered" evidence="1">
    <location>
        <begin position="23"/>
        <end position="48"/>
    </location>
</feature>
<sequence length="108" mass="11623">MSEHKSLTLMVVAASVLLSSCGPSTRPSAQDQLTDAADDAAAEAVAESPKIADLERRVADLEQRDEKIVAYVNAVDRVSAARDRDRKTNIDSIVNYLSNTTEPHSGQP</sequence>
<evidence type="ECO:0000256" key="1">
    <source>
        <dbReference type="SAM" id="MobiDB-lite"/>
    </source>
</evidence>
<dbReference type="Proteomes" id="UP000528945">
    <property type="component" value="Unassembled WGS sequence"/>
</dbReference>